<keyword evidence="3" id="KW-1185">Reference proteome</keyword>
<gene>
    <name evidence="2" type="ORF">ACFMB1_02445</name>
</gene>
<evidence type="ECO:0000313" key="2">
    <source>
        <dbReference type="EMBL" id="MFC6034383.1"/>
    </source>
</evidence>
<organism evidence="2 3">
    <name type="scientific">Hyphococcus aureus</name>
    <dbReference type="NCBI Taxonomy" id="2666033"/>
    <lineage>
        <taxon>Bacteria</taxon>
        <taxon>Pseudomonadati</taxon>
        <taxon>Pseudomonadota</taxon>
        <taxon>Alphaproteobacteria</taxon>
        <taxon>Parvularculales</taxon>
        <taxon>Parvularculaceae</taxon>
        <taxon>Hyphococcus</taxon>
    </lineage>
</organism>
<comment type="caution">
    <text evidence="2">The sequence shown here is derived from an EMBL/GenBank/DDBJ whole genome shotgun (WGS) entry which is preliminary data.</text>
</comment>
<dbReference type="InterPro" id="IPR047216">
    <property type="entry name" value="Endonuclease_DUF559_bact"/>
</dbReference>
<accession>A0ABW1KVA6</accession>
<keyword evidence="2" id="KW-0378">Hydrolase</keyword>
<dbReference type="CDD" id="cd01038">
    <property type="entry name" value="Endonuclease_DUF559"/>
    <property type="match status" value="1"/>
</dbReference>
<feature type="domain" description="DUF559" evidence="1">
    <location>
        <begin position="5"/>
        <end position="110"/>
    </location>
</feature>
<dbReference type="PANTHER" id="PTHR38590">
    <property type="entry name" value="BLL0828 PROTEIN"/>
    <property type="match status" value="1"/>
</dbReference>
<proteinExistence type="predicted"/>
<sequence>MRRPHRNARTLRQTMPEAERRLWMRLRNHQLGGFRFRRQHSVGPYVADFACVEAMLVIECDGEQHGFPEAQKRDAARDEFMRKHGWMVLRFWNNEVYDNLDGVLEKIFETAENSVRFLKNQASDESAD</sequence>
<dbReference type="EMBL" id="JBHPON010000001">
    <property type="protein sequence ID" value="MFC6034383.1"/>
    <property type="molecule type" value="Genomic_DNA"/>
</dbReference>
<dbReference type="Gene3D" id="3.40.960.10">
    <property type="entry name" value="VSR Endonuclease"/>
    <property type="match status" value="1"/>
</dbReference>
<evidence type="ECO:0000313" key="3">
    <source>
        <dbReference type="Proteomes" id="UP001596116"/>
    </source>
</evidence>
<dbReference type="PANTHER" id="PTHR38590:SF1">
    <property type="entry name" value="BLL0828 PROTEIN"/>
    <property type="match status" value="1"/>
</dbReference>
<reference evidence="2 3" key="1">
    <citation type="submission" date="2024-09" db="EMBL/GenBank/DDBJ databases">
        <authorList>
            <person name="Zhang Z.-H."/>
        </authorList>
    </citation>
    <scope>NUCLEOTIDE SEQUENCE [LARGE SCALE GENOMIC DNA]</scope>
    <source>
        <strain evidence="2 3">HHTR114</strain>
    </source>
</reference>
<name>A0ABW1KVA6_9PROT</name>
<keyword evidence="2" id="KW-0540">Nuclease</keyword>
<keyword evidence="2" id="KW-0255">Endonuclease</keyword>
<dbReference type="Pfam" id="PF04480">
    <property type="entry name" value="DUF559"/>
    <property type="match status" value="1"/>
</dbReference>
<dbReference type="RefSeq" id="WP_379880297.1">
    <property type="nucleotide sequence ID" value="NZ_JBHPON010000001.1"/>
</dbReference>
<dbReference type="InterPro" id="IPR007569">
    <property type="entry name" value="DUF559"/>
</dbReference>
<dbReference type="Proteomes" id="UP001596116">
    <property type="component" value="Unassembled WGS sequence"/>
</dbReference>
<dbReference type="SUPFAM" id="SSF52980">
    <property type="entry name" value="Restriction endonuclease-like"/>
    <property type="match status" value="1"/>
</dbReference>
<dbReference type="GO" id="GO:0004519">
    <property type="term" value="F:endonuclease activity"/>
    <property type="evidence" value="ECO:0007669"/>
    <property type="project" value="UniProtKB-KW"/>
</dbReference>
<evidence type="ECO:0000259" key="1">
    <source>
        <dbReference type="Pfam" id="PF04480"/>
    </source>
</evidence>
<dbReference type="InterPro" id="IPR011335">
    <property type="entry name" value="Restrct_endonuc-II-like"/>
</dbReference>
<protein>
    <submittedName>
        <fullName evidence="2">Endonuclease domain-containing protein</fullName>
    </submittedName>
</protein>